<comment type="subunit">
    <text evidence="8">Oligomerizes as a right-handed, spiral filament on DNA at oriC.</text>
</comment>
<proteinExistence type="inferred from homology"/>
<dbReference type="EMBL" id="JAGFNP010000010">
    <property type="protein sequence ID" value="MBO3734551.1"/>
    <property type="molecule type" value="Genomic_DNA"/>
</dbReference>
<feature type="region of interest" description="Disordered" evidence="12">
    <location>
        <begin position="121"/>
        <end position="256"/>
    </location>
</feature>
<evidence type="ECO:0000256" key="2">
    <source>
        <dbReference type="ARBA" id="ARBA00022490"/>
    </source>
</evidence>
<evidence type="ECO:0000313" key="15">
    <source>
        <dbReference type="EMBL" id="MBO3734551.1"/>
    </source>
</evidence>
<dbReference type="SMART" id="SM00760">
    <property type="entry name" value="Bac_DnaA_C"/>
    <property type="match status" value="1"/>
</dbReference>
<evidence type="ECO:0000256" key="1">
    <source>
        <dbReference type="ARBA" id="ARBA00006583"/>
    </source>
</evidence>
<sequence length="603" mass="66637">MAKVTDQDLSAVWSAVSAELADASALTRQQSAWMRLSQPVLSMPGTFIVAAPDKFARSAFESKLRVPISEALSRHLGQPTQIAVTLQEKQAEPASEEPPAPEEPANGSSAADATIIFQRPSFDKAPTGQPPAVEARVEEPVEPPAPRRPLQAQNPPSLFDTTDVIGLPETPEPAERSAAIPHQPVRPAEAEHRWEERTPEPPGEELERVLSESAARQGGKDHGAMPPVAPPPSDDPDPARRGGVTKAHKDTAPVKAVDGVGRLNPRYNFDTFVIGSSNRFAHAAAFAVAEAPAKAYNPLFLYGGSGLGKTHLLHAVGHYAHDLGTAHSVRYVTTEEFTNDFINSLSDRRQQAFQRRYRDVDILLIDDIQFLMDRERTQEEFFHTFNALHNANKQLVISSDRSPKQLQTLEDRLRTRFEWGLLADIQPPDLETRIAILRKKAVQDDLNIPTDAVEFIATQIHHSIRELEGALIRVTAYASLNRKPVDLGLAEEVLHDIIPESGKNTEVTVEQVMQATADYFGVQAADLKGNSRSRALVNARQVAMYLCRELTDLSLPRIGQAFGGRDHTTVMHANKKIRKQMAERRALYTQIAELTNRLKHTDE</sequence>
<feature type="binding site" evidence="8">
    <location>
        <position position="309"/>
    </location>
    <ligand>
        <name>ATP</name>
        <dbReference type="ChEBI" id="CHEBI:30616"/>
    </ligand>
</feature>
<dbReference type="InterPro" id="IPR013159">
    <property type="entry name" value="DnaA_C"/>
</dbReference>
<dbReference type="PROSITE" id="PS01008">
    <property type="entry name" value="DNAA"/>
    <property type="match status" value="1"/>
</dbReference>
<dbReference type="PANTHER" id="PTHR30050:SF2">
    <property type="entry name" value="CHROMOSOMAL REPLICATION INITIATOR PROTEIN DNAA"/>
    <property type="match status" value="1"/>
</dbReference>
<organism evidence="15 16">
    <name type="scientific">Glycomyces niveus</name>
    <dbReference type="NCBI Taxonomy" id="2820287"/>
    <lineage>
        <taxon>Bacteria</taxon>
        <taxon>Bacillati</taxon>
        <taxon>Actinomycetota</taxon>
        <taxon>Actinomycetes</taxon>
        <taxon>Glycomycetales</taxon>
        <taxon>Glycomycetaceae</taxon>
        <taxon>Glycomyces</taxon>
    </lineage>
</organism>
<evidence type="ECO:0000313" key="16">
    <source>
        <dbReference type="Proteomes" id="UP000681341"/>
    </source>
</evidence>
<evidence type="ECO:0000256" key="12">
    <source>
        <dbReference type="SAM" id="MobiDB-lite"/>
    </source>
</evidence>
<evidence type="ECO:0000256" key="5">
    <source>
        <dbReference type="ARBA" id="ARBA00022840"/>
    </source>
</evidence>
<dbReference type="InterPro" id="IPR020591">
    <property type="entry name" value="Chromosome_initiator_DnaA-like"/>
</dbReference>
<dbReference type="InterPro" id="IPR027417">
    <property type="entry name" value="P-loop_NTPase"/>
</dbReference>
<comment type="subcellular location">
    <subcellularLocation>
        <location evidence="8">Cytoplasm</location>
    </subcellularLocation>
</comment>
<dbReference type="InterPro" id="IPR038454">
    <property type="entry name" value="DnaA_N_sf"/>
</dbReference>
<protein>
    <recommendedName>
        <fullName evidence="8 9">Chromosomal replication initiator protein DnaA</fullName>
    </recommendedName>
</protein>
<dbReference type="CDD" id="cd00009">
    <property type="entry name" value="AAA"/>
    <property type="match status" value="1"/>
</dbReference>
<feature type="compositionally biased region" description="Basic and acidic residues" evidence="12">
    <location>
        <begin position="188"/>
        <end position="210"/>
    </location>
</feature>
<dbReference type="Gene3D" id="1.10.8.60">
    <property type="match status" value="1"/>
</dbReference>
<feature type="domain" description="Chromosomal replication initiator DnaA C-terminal" evidence="14">
    <location>
        <begin position="508"/>
        <end position="577"/>
    </location>
</feature>
<feature type="region of interest" description="Disordered" evidence="12">
    <location>
        <begin position="87"/>
        <end position="109"/>
    </location>
</feature>
<comment type="function">
    <text evidence="8 10">Plays an essential role in the initiation and regulation of chromosomal replication. ATP-DnaA binds to the origin of replication (oriC) to initiate formation of the DNA replication initiation complex once per cell cycle. Binds the DnaA box (a 9 base pair repeat at the origin) and separates the double-stranded (ds)DNA. Forms a right-handed helical filament on oriC DNA; dsDNA binds to the exterior of the filament while single-stranded (ss)DNA is stabiized in the filament's interior. The ATP-DnaA-oriC complex binds and stabilizes one strand of the AT-rich DNA unwinding element (DUE), permitting loading of DNA polymerase. After initiation quickly degrades to an ADP-DnaA complex that is not apt for DNA replication. Binds acidic phospholipids.</text>
</comment>
<keyword evidence="6 8" id="KW-0446">Lipid-binding</keyword>
<keyword evidence="4 8" id="KW-0547">Nucleotide-binding</keyword>
<dbReference type="Gene3D" id="3.40.50.300">
    <property type="entry name" value="P-loop containing nucleotide triphosphate hydrolases"/>
    <property type="match status" value="1"/>
</dbReference>
<keyword evidence="3 8" id="KW-0235">DNA replication</keyword>
<dbReference type="SUPFAM" id="SSF48295">
    <property type="entry name" value="TrpR-like"/>
    <property type="match status" value="1"/>
</dbReference>
<dbReference type="CDD" id="cd06571">
    <property type="entry name" value="Bac_DnaA_C"/>
    <property type="match status" value="1"/>
</dbReference>
<feature type="binding site" evidence="8">
    <location>
        <position position="306"/>
    </location>
    <ligand>
        <name>ATP</name>
        <dbReference type="ChEBI" id="CHEBI:30616"/>
    </ligand>
</feature>
<feature type="region of interest" description="Domain III, AAA+ region" evidence="8">
    <location>
        <begin position="262"/>
        <end position="478"/>
    </location>
</feature>
<feature type="binding site" evidence="8">
    <location>
        <position position="310"/>
    </location>
    <ligand>
        <name>ATP</name>
        <dbReference type="ChEBI" id="CHEBI:30616"/>
    </ligand>
</feature>
<evidence type="ECO:0000256" key="6">
    <source>
        <dbReference type="ARBA" id="ARBA00023121"/>
    </source>
</evidence>
<dbReference type="SMART" id="SM00382">
    <property type="entry name" value="AAA"/>
    <property type="match status" value="1"/>
</dbReference>
<dbReference type="RefSeq" id="WP_208497731.1">
    <property type="nucleotide sequence ID" value="NZ_JAGFNP010000010.1"/>
</dbReference>
<dbReference type="Gene3D" id="1.10.1750.10">
    <property type="match status" value="1"/>
</dbReference>
<dbReference type="PRINTS" id="PR00051">
    <property type="entry name" value="DNAA"/>
</dbReference>
<comment type="domain">
    <text evidence="8">Domain I is involved in oligomerization and binding regulators, domain II is flexibile and of varying length in different bacteria, domain III forms the AAA+ region, while domain IV binds dsDNA.</text>
</comment>
<feature type="binding site" evidence="8">
    <location>
        <position position="308"/>
    </location>
    <ligand>
        <name>ATP</name>
        <dbReference type="ChEBI" id="CHEBI:30616"/>
    </ligand>
</feature>
<comment type="similarity">
    <text evidence="1 8 11">Belongs to the DnaA family.</text>
</comment>
<comment type="caution">
    <text evidence="8">Lacks conserved residue(s) required for the propagation of feature annotation.</text>
</comment>
<dbReference type="InterPro" id="IPR003593">
    <property type="entry name" value="AAA+_ATPase"/>
</dbReference>
<dbReference type="Pfam" id="PF08299">
    <property type="entry name" value="Bac_DnaA_C"/>
    <property type="match status" value="1"/>
</dbReference>
<dbReference type="Gene3D" id="3.30.300.180">
    <property type="match status" value="1"/>
</dbReference>
<gene>
    <name evidence="8 15" type="primary">dnaA</name>
    <name evidence="15" type="ORF">J5V16_17125</name>
</gene>
<keyword evidence="2 8" id="KW-0963">Cytoplasm</keyword>
<reference evidence="15 16" key="1">
    <citation type="submission" date="2021-03" db="EMBL/GenBank/DDBJ databases">
        <title>Glycomyces sp. nov., a novel actinomycete isolated from soil.</title>
        <authorList>
            <person name="Yang X."/>
            <person name="Xu X."/>
        </authorList>
    </citation>
    <scope>NUCLEOTIDE SEQUENCE [LARGE SCALE GENOMIC DNA]</scope>
    <source>
        <strain evidence="15 16">NEAU-S30</strain>
    </source>
</reference>
<evidence type="ECO:0000256" key="9">
    <source>
        <dbReference type="NCBIfam" id="TIGR00362"/>
    </source>
</evidence>
<keyword evidence="5 8" id="KW-0067">ATP-binding</keyword>
<feature type="domain" description="AAA+ ATPase" evidence="13">
    <location>
        <begin position="295"/>
        <end position="423"/>
    </location>
</feature>
<dbReference type="InterPro" id="IPR001957">
    <property type="entry name" value="Chromosome_initiator_DnaA"/>
</dbReference>
<name>A0ABS3U8I9_9ACTN</name>
<evidence type="ECO:0000256" key="8">
    <source>
        <dbReference type="HAMAP-Rule" id="MF_00377"/>
    </source>
</evidence>
<dbReference type="Pfam" id="PF00308">
    <property type="entry name" value="Bac_DnaA"/>
    <property type="match status" value="1"/>
</dbReference>
<feature type="compositionally biased region" description="Polar residues" evidence="12">
    <location>
        <begin position="151"/>
        <end position="160"/>
    </location>
</feature>
<evidence type="ECO:0000259" key="14">
    <source>
        <dbReference type="SMART" id="SM00760"/>
    </source>
</evidence>
<dbReference type="NCBIfam" id="NF010686">
    <property type="entry name" value="PRK14086.1"/>
    <property type="match status" value="1"/>
</dbReference>
<feature type="region of interest" description="Domain IV, binds dsDNA" evidence="8">
    <location>
        <begin position="479"/>
        <end position="603"/>
    </location>
</feature>
<keyword evidence="16" id="KW-1185">Reference proteome</keyword>
<keyword evidence="7 8" id="KW-0238">DNA-binding</keyword>
<feature type="region of interest" description="Domain I, interacts with DnaA modulators" evidence="8">
    <location>
        <begin position="1"/>
        <end position="175"/>
    </location>
</feature>
<dbReference type="Proteomes" id="UP000681341">
    <property type="component" value="Unassembled WGS sequence"/>
</dbReference>
<evidence type="ECO:0000259" key="13">
    <source>
        <dbReference type="SMART" id="SM00382"/>
    </source>
</evidence>
<accession>A0ABS3U8I9</accession>
<dbReference type="PANTHER" id="PTHR30050">
    <property type="entry name" value="CHROMOSOMAL REPLICATION INITIATOR PROTEIN DNAA"/>
    <property type="match status" value="1"/>
</dbReference>
<dbReference type="InterPro" id="IPR010921">
    <property type="entry name" value="Trp_repressor/repl_initiator"/>
</dbReference>
<evidence type="ECO:0000256" key="3">
    <source>
        <dbReference type="ARBA" id="ARBA00022705"/>
    </source>
</evidence>
<dbReference type="HAMAP" id="MF_00377">
    <property type="entry name" value="DnaA_bact"/>
    <property type="match status" value="1"/>
</dbReference>
<dbReference type="NCBIfam" id="TIGR00362">
    <property type="entry name" value="DnaA"/>
    <property type="match status" value="1"/>
</dbReference>
<dbReference type="SUPFAM" id="SSF52540">
    <property type="entry name" value="P-loop containing nucleoside triphosphate hydrolases"/>
    <property type="match status" value="1"/>
</dbReference>
<evidence type="ECO:0000256" key="10">
    <source>
        <dbReference type="RuleBase" id="RU000577"/>
    </source>
</evidence>
<evidence type="ECO:0000256" key="11">
    <source>
        <dbReference type="RuleBase" id="RU004227"/>
    </source>
</evidence>
<dbReference type="InterPro" id="IPR018312">
    <property type="entry name" value="Chromosome_initiator_DnaA_CS"/>
</dbReference>
<comment type="caution">
    <text evidence="15">The sequence shown here is derived from an EMBL/GenBank/DDBJ whole genome shotgun (WGS) entry which is preliminary data.</text>
</comment>
<dbReference type="InterPro" id="IPR013317">
    <property type="entry name" value="DnaA_dom"/>
</dbReference>
<evidence type="ECO:0000256" key="7">
    <source>
        <dbReference type="ARBA" id="ARBA00023125"/>
    </source>
</evidence>
<evidence type="ECO:0000256" key="4">
    <source>
        <dbReference type="ARBA" id="ARBA00022741"/>
    </source>
</evidence>